<dbReference type="GO" id="GO:0035438">
    <property type="term" value="F:cyclic-di-GMP binding"/>
    <property type="evidence" value="ECO:0007669"/>
    <property type="project" value="InterPro"/>
</dbReference>
<sequence>MKQTPHHSKAGERDAGKLGIPEPTSERVVPLDEIKLAIGDSFQIQTQIEQAEARYYVKLVGYLKGRSVLVTIPEAEGRLCYVREGQAFVVRFFAGRNAYAFTANVLKSSSIPFPHMHLSYPSQVRGLVVRAGERVPVRIICAVVMQEDMRTVTAAGLLTNLSVSGALLSAKTRLGSSGDLLSLKFRFDIREIEFVTSIDAAIRSVSQDEYGEFLHGLQFAGLANDVAIALTAFVYQKLAESPH</sequence>
<dbReference type="InterPro" id="IPR009926">
    <property type="entry name" value="T3SS_YcgR_PilZN"/>
</dbReference>
<dbReference type="Pfam" id="PF12945">
    <property type="entry name" value="PilZNR"/>
    <property type="match status" value="1"/>
</dbReference>
<feature type="region of interest" description="Disordered" evidence="4">
    <location>
        <begin position="1"/>
        <end position="23"/>
    </location>
</feature>
<accession>A0A1A8XD78</accession>
<proteinExistence type="predicted"/>
<evidence type="ECO:0000259" key="5">
    <source>
        <dbReference type="Pfam" id="PF07238"/>
    </source>
</evidence>
<keyword evidence="3" id="KW-0975">Bacterial flagellum</keyword>
<dbReference type="Proteomes" id="UP000199169">
    <property type="component" value="Unassembled WGS sequence"/>
</dbReference>
<evidence type="ECO:0000256" key="2">
    <source>
        <dbReference type="ARBA" id="ARBA00022741"/>
    </source>
</evidence>
<evidence type="ECO:0000256" key="3">
    <source>
        <dbReference type="ARBA" id="ARBA00023143"/>
    </source>
</evidence>
<dbReference type="InterPro" id="IPR012349">
    <property type="entry name" value="Split_barrel_FMN-bd"/>
</dbReference>
<reference evidence="7 8" key="1">
    <citation type="submission" date="2016-06" db="EMBL/GenBank/DDBJ databases">
        <authorList>
            <person name="Kjaerup R.B."/>
            <person name="Dalgaard T.S."/>
            <person name="Juul-Madsen H.R."/>
        </authorList>
    </citation>
    <scope>NUCLEOTIDE SEQUENCE [LARGE SCALE GENOMIC DNA]</scope>
    <source>
        <strain evidence="7">3</strain>
    </source>
</reference>
<evidence type="ECO:0000313" key="7">
    <source>
        <dbReference type="EMBL" id="SBT03164.1"/>
    </source>
</evidence>
<dbReference type="Gene3D" id="2.40.10.220">
    <property type="entry name" value="predicted glycosyltransferase like domains"/>
    <property type="match status" value="1"/>
</dbReference>
<dbReference type="STRING" id="1860102.ACCAA_10102"/>
<dbReference type="SUPFAM" id="SSF141371">
    <property type="entry name" value="PilZ domain-like"/>
    <property type="match status" value="2"/>
</dbReference>
<gene>
    <name evidence="7" type="ORF">ACCAA_10102</name>
</gene>
<feature type="domain" description="Type III secretion system flagellar brake protein YcgR PilZN" evidence="6">
    <location>
        <begin position="38"/>
        <end position="121"/>
    </location>
</feature>
<feature type="domain" description="PilZ" evidence="5">
    <location>
        <begin position="130"/>
        <end position="236"/>
    </location>
</feature>
<dbReference type="InterPro" id="IPR009875">
    <property type="entry name" value="PilZ_domain"/>
</dbReference>
<dbReference type="Pfam" id="PF07238">
    <property type="entry name" value="PilZ"/>
    <property type="match status" value="1"/>
</dbReference>
<dbReference type="Gene3D" id="2.30.110.10">
    <property type="entry name" value="Electron Transport, Fmn-binding Protein, Chain A"/>
    <property type="match status" value="1"/>
</dbReference>
<dbReference type="EMBL" id="FLQX01000001">
    <property type="protein sequence ID" value="SBT03164.1"/>
    <property type="molecule type" value="Genomic_DNA"/>
</dbReference>
<name>A0A1A8XD78_9PROT</name>
<protein>
    <recommendedName>
        <fullName evidence="9">Type IV pilus assembly PilZ</fullName>
    </recommendedName>
</protein>
<evidence type="ECO:0000313" key="8">
    <source>
        <dbReference type="Proteomes" id="UP000199169"/>
    </source>
</evidence>
<dbReference type="AlphaFoldDB" id="A0A1A8XD78"/>
<evidence type="ECO:0000256" key="1">
    <source>
        <dbReference type="ARBA" id="ARBA00022636"/>
    </source>
</evidence>
<keyword evidence="1" id="KW-0973">c-di-GMP</keyword>
<keyword evidence="8" id="KW-1185">Reference proteome</keyword>
<organism evidence="7 8">
    <name type="scientific">Candidatus Accumulibacter aalborgensis</name>
    <dbReference type="NCBI Taxonomy" id="1860102"/>
    <lineage>
        <taxon>Bacteria</taxon>
        <taxon>Pseudomonadati</taxon>
        <taxon>Pseudomonadota</taxon>
        <taxon>Betaproteobacteria</taxon>
        <taxon>Candidatus Accumulibacter</taxon>
    </lineage>
</organism>
<evidence type="ECO:0000259" key="6">
    <source>
        <dbReference type="Pfam" id="PF12945"/>
    </source>
</evidence>
<keyword evidence="2" id="KW-0547">Nucleotide-binding</keyword>
<dbReference type="RefSeq" id="WP_186405287.1">
    <property type="nucleotide sequence ID" value="NZ_FLQX01000001.1"/>
</dbReference>
<evidence type="ECO:0008006" key="9">
    <source>
        <dbReference type="Google" id="ProtNLM"/>
    </source>
</evidence>
<evidence type="ECO:0000256" key="4">
    <source>
        <dbReference type="SAM" id="MobiDB-lite"/>
    </source>
</evidence>